<proteinExistence type="predicted"/>
<dbReference type="PANTHER" id="PTHR30383:SF5">
    <property type="entry name" value="SGNH HYDROLASE-TYPE ESTERASE DOMAIN-CONTAINING PROTEIN"/>
    <property type="match status" value="1"/>
</dbReference>
<feature type="domain" description="SGNH hydrolase-type esterase" evidence="1">
    <location>
        <begin position="39"/>
        <end position="214"/>
    </location>
</feature>
<gene>
    <name evidence="2" type="ORF">F6A08_00475</name>
</gene>
<evidence type="ECO:0000259" key="1">
    <source>
        <dbReference type="Pfam" id="PF13472"/>
    </source>
</evidence>
<dbReference type="GO" id="GO:0016787">
    <property type="term" value="F:hydrolase activity"/>
    <property type="evidence" value="ECO:0007669"/>
    <property type="project" value="UniProtKB-KW"/>
</dbReference>
<organism evidence="2 3">
    <name type="scientific">Microbacterium algeriense</name>
    <dbReference type="NCBI Taxonomy" id="2615184"/>
    <lineage>
        <taxon>Bacteria</taxon>
        <taxon>Bacillati</taxon>
        <taxon>Actinomycetota</taxon>
        <taxon>Actinomycetes</taxon>
        <taxon>Micrococcales</taxon>
        <taxon>Microbacteriaceae</taxon>
        <taxon>Microbacterium</taxon>
    </lineage>
</organism>
<reference evidence="3" key="1">
    <citation type="submission" date="2019-09" db="EMBL/GenBank/DDBJ databases">
        <title>Whole genome sequencing of Microbacterium maritypicum.</title>
        <authorList>
            <person name="Lenchi N."/>
        </authorList>
    </citation>
    <scope>NUCLEOTIDE SEQUENCE [LARGE SCALE GENOMIC DNA]</scope>
    <source>
        <strain evidence="3">G1</strain>
    </source>
</reference>
<accession>A0ABQ6VBC4</accession>
<evidence type="ECO:0000313" key="2">
    <source>
        <dbReference type="EMBL" id="KAB1866344.1"/>
    </source>
</evidence>
<comment type="caution">
    <text evidence="2">The sequence shown here is derived from an EMBL/GenBank/DDBJ whole genome shotgun (WGS) entry which is preliminary data.</text>
</comment>
<dbReference type="Pfam" id="PF13472">
    <property type="entry name" value="Lipase_GDSL_2"/>
    <property type="match status" value="1"/>
</dbReference>
<sequence>MLEPVPIAASASPATADSDRRRLAAALTDPAPLNWIITGDSITHGLVHTQGGRSYPEHLHELIRGELERVRDIVLNTAISGNRIVDLLDDWDRRVASWRPDVVTLMIGTNDASDGGPRPVISADDYAASLRDFVTRVRGLGAIPVLQTPPAIDVRNAPERGRIGEFAAAVRRVAVDEDVILVDQHARFAELGDGGVPWGLMNDPFHPGAAGHAALAQELARVLGIRPEGPRARTLALLEGIVGTARMNT</sequence>
<dbReference type="EMBL" id="WAAO01000001">
    <property type="protein sequence ID" value="KAB1866344.1"/>
    <property type="molecule type" value="Genomic_DNA"/>
</dbReference>
<dbReference type="SUPFAM" id="SSF52266">
    <property type="entry name" value="SGNH hydrolase"/>
    <property type="match status" value="1"/>
</dbReference>
<dbReference type="InterPro" id="IPR051532">
    <property type="entry name" value="Ester_Hydrolysis_Enzymes"/>
</dbReference>
<dbReference type="InterPro" id="IPR013830">
    <property type="entry name" value="SGNH_hydro"/>
</dbReference>
<keyword evidence="2" id="KW-0378">Hydrolase</keyword>
<dbReference type="PANTHER" id="PTHR30383">
    <property type="entry name" value="THIOESTERASE 1/PROTEASE 1/LYSOPHOSPHOLIPASE L1"/>
    <property type="match status" value="1"/>
</dbReference>
<protein>
    <submittedName>
        <fullName evidence="2">SGNH/GDSL hydrolase family protein</fullName>
    </submittedName>
</protein>
<dbReference type="Gene3D" id="3.40.50.1110">
    <property type="entry name" value="SGNH hydrolase"/>
    <property type="match status" value="1"/>
</dbReference>
<dbReference type="InterPro" id="IPR036514">
    <property type="entry name" value="SGNH_hydro_sf"/>
</dbReference>
<name>A0ABQ6VBC4_9MICO</name>
<keyword evidence="3" id="KW-1185">Reference proteome</keyword>
<evidence type="ECO:0000313" key="3">
    <source>
        <dbReference type="Proteomes" id="UP000478836"/>
    </source>
</evidence>
<dbReference type="Proteomes" id="UP000478836">
    <property type="component" value="Unassembled WGS sequence"/>
</dbReference>